<reference evidence="8 9" key="1">
    <citation type="submission" date="2016-03" db="EMBL/GenBank/DDBJ databases">
        <title>Genome sequence of Nesiotobacter sp. nov., a moderately halophilic alphaproteobacterium isolated from the Yellow Sea, China.</title>
        <authorList>
            <person name="Zhang G."/>
            <person name="Zhang R."/>
        </authorList>
    </citation>
    <scope>NUCLEOTIDE SEQUENCE [LARGE SCALE GENOMIC DNA]</scope>
    <source>
        <strain evidence="8 9">WB1-6</strain>
    </source>
</reference>
<dbReference type="PANTHER" id="PTHR34001">
    <property type="entry name" value="BLL7405 PROTEIN"/>
    <property type="match status" value="1"/>
</dbReference>
<evidence type="ECO:0000256" key="3">
    <source>
        <dbReference type="ARBA" id="ARBA00023136"/>
    </source>
</evidence>
<dbReference type="AlphaFoldDB" id="A0A1U7JL89"/>
<dbReference type="STRING" id="197461.A3843_04005"/>
<proteinExistence type="inferred from homology"/>
<keyword evidence="9" id="KW-1185">Reference proteome</keyword>
<dbReference type="RefSeq" id="WP_028480017.1">
    <property type="nucleotide sequence ID" value="NZ_LVVZ01000005.1"/>
</dbReference>
<dbReference type="GO" id="GO:0009279">
    <property type="term" value="C:cell outer membrane"/>
    <property type="evidence" value="ECO:0007669"/>
    <property type="project" value="UniProtKB-SubCell"/>
</dbReference>
<dbReference type="EMBL" id="LVVZ01000005">
    <property type="protein sequence ID" value="OKL45487.1"/>
    <property type="molecule type" value="Genomic_DNA"/>
</dbReference>
<protein>
    <recommendedName>
        <fullName evidence="7">Outer membrane protein beta-barrel domain-containing protein</fullName>
    </recommendedName>
</protein>
<evidence type="ECO:0000256" key="2">
    <source>
        <dbReference type="ARBA" id="ARBA00022729"/>
    </source>
</evidence>
<feature type="signal peptide" evidence="6">
    <location>
        <begin position="1"/>
        <end position="20"/>
    </location>
</feature>
<dbReference type="Gene3D" id="2.40.160.20">
    <property type="match status" value="1"/>
</dbReference>
<organism evidence="8 9">
    <name type="scientific">Pseudovibrio exalbescens</name>
    <dbReference type="NCBI Taxonomy" id="197461"/>
    <lineage>
        <taxon>Bacteria</taxon>
        <taxon>Pseudomonadati</taxon>
        <taxon>Pseudomonadota</taxon>
        <taxon>Alphaproteobacteria</taxon>
        <taxon>Hyphomicrobiales</taxon>
        <taxon>Stappiaceae</taxon>
        <taxon>Pseudovibrio</taxon>
    </lineage>
</organism>
<dbReference type="InterPro" id="IPR011250">
    <property type="entry name" value="OMP/PagP_B-barrel"/>
</dbReference>
<name>A0A1U7JL89_9HYPH</name>
<accession>A0A1U7JL89</accession>
<dbReference type="InterPro" id="IPR027385">
    <property type="entry name" value="Beta-barrel_OMP"/>
</dbReference>
<feature type="domain" description="Outer membrane protein beta-barrel" evidence="7">
    <location>
        <begin position="9"/>
        <end position="217"/>
    </location>
</feature>
<evidence type="ECO:0000256" key="5">
    <source>
        <dbReference type="ARBA" id="ARBA00038306"/>
    </source>
</evidence>
<gene>
    <name evidence="8" type="ORF">A3843_04005</name>
</gene>
<keyword evidence="2 6" id="KW-0732">Signal</keyword>
<dbReference type="Proteomes" id="UP000185783">
    <property type="component" value="Unassembled WGS sequence"/>
</dbReference>
<evidence type="ECO:0000256" key="4">
    <source>
        <dbReference type="ARBA" id="ARBA00023237"/>
    </source>
</evidence>
<evidence type="ECO:0000313" key="8">
    <source>
        <dbReference type="EMBL" id="OKL45487.1"/>
    </source>
</evidence>
<dbReference type="InterPro" id="IPR051692">
    <property type="entry name" value="OMP-like"/>
</dbReference>
<keyword evidence="4" id="KW-0998">Cell outer membrane</keyword>
<feature type="chain" id="PRO_5010585309" description="Outer membrane protein beta-barrel domain-containing protein" evidence="6">
    <location>
        <begin position="21"/>
        <end position="217"/>
    </location>
</feature>
<dbReference type="PANTHER" id="PTHR34001:SF3">
    <property type="entry name" value="BLL7405 PROTEIN"/>
    <property type="match status" value="1"/>
</dbReference>
<dbReference type="SUPFAM" id="SSF56925">
    <property type="entry name" value="OMPA-like"/>
    <property type="match status" value="1"/>
</dbReference>
<evidence type="ECO:0000313" key="9">
    <source>
        <dbReference type="Proteomes" id="UP000185783"/>
    </source>
</evidence>
<sequence>MLRIASTAVALGLIAGPALAADLPQPQEPIAYEEPVIVSQYDWNGAYFGANMGYGFMGFDGKAGTSGALDDNTDGVNVGVYGGYNFMVTPQVVLGVEGDIAYNDIDNSAGGFNVQSDWNANIRARAGYAVFDGTLLYGTGGVAFADLSAKGNGGKDDTTAVGYTVGAGVEQAFTDRISGRVEYLYQDFGSQDFDLGGTKYKTDVNNNIVRAGVAVSF</sequence>
<evidence type="ECO:0000256" key="6">
    <source>
        <dbReference type="SAM" id="SignalP"/>
    </source>
</evidence>
<comment type="caution">
    <text evidence="8">The sequence shown here is derived from an EMBL/GenBank/DDBJ whole genome shotgun (WGS) entry which is preliminary data.</text>
</comment>
<comment type="subcellular location">
    <subcellularLocation>
        <location evidence="1">Cell outer membrane</location>
    </subcellularLocation>
</comment>
<evidence type="ECO:0000259" key="7">
    <source>
        <dbReference type="Pfam" id="PF13505"/>
    </source>
</evidence>
<dbReference type="OrthoDB" id="268975at2"/>
<comment type="similarity">
    <text evidence="5">Belongs to the Omp25/RopB family.</text>
</comment>
<evidence type="ECO:0000256" key="1">
    <source>
        <dbReference type="ARBA" id="ARBA00004442"/>
    </source>
</evidence>
<keyword evidence="3" id="KW-0472">Membrane</keyword>
<dbReference type="Pfam" id="PF13505">
    <property type="entry name" value="OMP_b-brl"/>
    <property type="match status" value="1"/>
</dbReference>